<dbReference type="EMBL" id="CAJJDM010000125">
    <property type="protein sequence ID" value="CAD8103795.1"/>
    <property type="molecule type" value="Genomic_DNA"/>
</dbReference>
<dbReference type="AlphaFoldDB" id="A0A8S1PKK5"/>
<accession>A0A8S1PKK5</accession>
<organism evidence="3 4">
    <name type="scientific">Paramecium primaurelia</name>
    <dbReference type="NCBI Taxonomy" id="5886"/>
    <lineage>
        <taxon>Eukaryota</taxon>
        <taxon>Sar</taxon>
        <taxon>Alveolata</taxon>
        <taxon>Ciliophora</taxon>
        <taxon>Intramacronucleata</taxon>
        <taxon>Oligohymenophorea</taxon>
        <taxon>Peniculida</taxon>
        <taxon>Parameciidae</taxon>
        <taxon>Paramecium</taxon>
    </lineage>
</organism>
<dbReference type="PANTHER" id="PTHR12452">
    <property type="entry name" value="42-9-9 PROTEIN-RELATED"/>
    <property type="match status" value="1"/>
</dbReference>
<evidence type="ECO:0000313" key="4">
    <source>
        <dbReference type="Proteomes" id="UP000688137"/>
    </source>
</evidence>
<gene>
    <name evidence="3" type="ORF">PPRIM_AZ9-3.1.T1220037</name>
</gene>
<name>A0A8S1PKK5_PARPR</name>
<proteinExistence type="inferred from homology"/>
<dbReference type="GO" id="GO:0005829">
    <property type="term" value="C:cytosol"/>
    <property type="evidence" value="ECO:0007669"/>
    <property type="project" value="TreeGrafter"/>
</dbReference>
<dbReference type="InterPro" id="IPR045108">
    <property type="entry name" value="TXNDC17-like"/>
</dbReference>
<dbReference type="GO" id="GO:0047134">
    <property type="term" value="F:protein-disulfide reductase [NAD(P)H] activity"/>
    <property type="evidence" value="ECO:0007669"/>
    <property type="project" value="InterPro"/>
</dbReference>
<keyword evidence="4" id="KW-1185">Reference proteome</keyword>
<sequence>MEQVIQVTTSNYSEKVNKEGKAALIFVGDVLAETGQSWCSDTVEAEPTIKNYAIPQLLQKGYTVYWCWAGDKETWKDPNNPARVSEWIQIKSIPTLLLVHENKEAIRFEEEQLFNENALKQFLEQ</sequence>
<dbReference type="Proteomes" id="UP000688137">
    <property type="component" value="Unassembled WGS sequence"/>
</dbReference>
<evidence type="ECO:0000313" key="3">
    <source>
        <dbReference type="EMBL" id="CAD8103795.1"/>
    </source>
</evidence>
<dbReference type="PANTHER" id="PTHR12452:SF0">
    <property type="entry name" value="THIOREDOXIN DOMAIN-CONTAINING PROTEIN 17"/>
    <property type="match status" value="1"/>
</dbReference>
<comment type="similarity">
    <text evidence="1">Belongs to the thioredoxin family.</text>
</comment>
<comment type="caution">
    <text evidence="3">The sequence shown here is derived from an EMBL/GenBank/DDBJ whole genome shotgun (WGS) entry which is preliminary data.</text>
</comment>
<protein>
    <recommendedName>
        <fullName evidence="2">Thioredoxin domain-containing protein</fullName>
    </recommendedName>
</protein>
<dbReference type="Pfam" id="PF06110">
    <property type="entry name" value="TXD17-like_Trx"/>
    <property type="match status" value="1"/>
</dbReference>
<dbReference type="InterPro" id="IPR010357">
    <property type="entry name" value="TXNDC17_dom"/>
</dbReference>
<reference evidence="3" key="1">
    <citation type="submission" date="2021-01" db="EMBL/GenBank/DDBJ databases">
        <authorList>
            <consortium name="Genoscope - CEA"/>
            <person name="William W."/>
        </authorList>
    </citation>
    <scope>NUCLEOTIDE SEQUENCE</scope>
</reference>
<feature type="domain" description="Thioredoxin" evidence="2">
    <location>
        <begin position="14"/>
        <end position="124"/>
    </location>
</feature>
<dbReference type="OMA" id="FRTDPTY"/>
<evidence type="ECO:0000259" key="2">
    <source>
        <dbReference type="Pfam" id="PF06110"/>
    </source>
</evidence>
<evidence type="ECO:0000256" key="1">
    <source>
        <dbReference type="ARBA" id="ARBA00008987"/>
    </source>
</evidence>